<dbReference type="AlphaFoldDB" id="M2XWM8"/>
<evidence type="ECO:0000256" key="16">
    <source>
        <dbReference type="ARBA" id="ARBA00023167"/>
    </source>
</evidence>
<comment type="similarity">
    <text evidence="17">Belongs to the methylenetetrahydrofolate reductase family.</text>
</comment>
<keyword evidence="12" id="KW-0677">Repeat</keyword>
<dbReference type="GO" id="GO:0004489">
    <property type="term" value="F:methylenetetrahydrofolate reductase [NAD(P)H] activity"/>
    <property type="evidence" value="ECO:0007669"/>
    <property type="project" value="InterPro"/>
</dbReference>
<evidence type="ECO:0000256" key="12">
    <source>
        <dbReference type="ARBA" id="ARBA00022737"/>
    </source>
</evidence>
<dbReference type="GO" id="GO:0035999">
    <property type="term" value="P:tetrahydrofolate interconversion"/>
    <property type="evidence" value="ECO:0007669"/>
    <property type="project" value="UniProtKB-UniPathway"/>
</dbReference>
<evidence type="ECO:0000259" key="20">
    <source>
        <dbReference type="Pfam" id="PF08267"/>
    </source>
</evidence>
<keyword evidence="11" id="KW-0479">Metal-binding</keyword>
<dbReference type="EMBL" id="ANHZ02000005">
    <property type="protein sequence ID" value="EME37223.1"/>
    <property type="molecule type" value="Genomic_DNA"/>
</dbReference>
<evidence type="ECO:0000256" key="6">
    <source>
        <dbReference type="ARBA" id="ARBA00009553"/>
    </source>
</evidence>
<gene>
    <name evidence="21" type="ORF">C884_02137</name>
</gene>
<comment type="caution">
    <text evidence="21">The sequence shown here is derived from an EMBL/GenBank/DDBJ whole genome shotgun (WGS) entry which is preliminary data.</text>
</comment>
<feature type="compositionally biased region" description="Basic and acidic residues" evidence="18">
    <location>
        <begin position="1"/>
        <end position="15"/>
    </location>
</feature>
<keyword evidence="9 17" id="KW-0285">Flavoprotein</keyword>
<keyword evidence="8" id="KW-0028">Amino-acid biosynthesis</keyword>
<dbReference type="Gene3D" id="3.20.20.210">
    <property type="match status" value="2"/>
</dbReference>
<accession>M2XWM8</accession>
<feature type="region of interest" description="Disordered" evidence="18">
    <location>
        <begin position="758"/>
        <end position="802"/>
    </location>
</feature>
<protein>
    <recommendedName>
        <fullName evidence="17">Methylenetetrahydrofolate reductase</fullName>
    </recommendedName>
</protein>
<comment type="pathway">
    <text evidence="4">Amino-acid biosynthesis; L-methionine biosynthesis via de novo pathway; L-methionine from L-homocysteine (MetE route): step 1/1.</text>
</comment>
<comment type="cofactor">
    <cofactor evidence="2 17">
        <name>FAD</name>
        <dbReference type="ChEBI" id="CHEBI:57692"/>
    </cofactor>
</comment>
<dbReference type="Gene3D" id="3.20.20.220">
    <property type="match status" value="1"/>
</dbReference>
<evidence type="ECO:0000256" key="18">
    <source>
        <dbReference type="SAM" id="MobiDB-lite"/>
    </source>
</evidence>
<feature type="domain" description="Cobalamin-independent methionine synthase MetE C-terminal/archaeal" evidence="19">
    <location>
        <begin position="794"/>
        <end position="1122"/>
    </location>
</feature>
<dbReference type="Pfam" id="PF08267">
    <property type="entry name" value="Meth_synt_1"/>
    <property type="match status" value="1"/>
</dbReference>
<dbReference type="GO" id="GO:0008270">
    <property type="term" value="F:zinc ion binding"/>
    <property type="evidence" value="ECO:0007669"/>
    <property type="project" value="InterPro"/>
</dbReference>
<evidence type="ECO:0000256" key="1">
    <source>
        <dbReference type="ARBA" id="ARBA00001947"/>
    </source>
</evidence>
<evidence type="ECO:0000256" key="11">
    <source>
        <dbReference type="ARBA" id="ARBA00022723"/>
    </source>
</evidence>
<sequence length="1144" mass="123673">MPDHHPPAPRSDRPPETGAPSRRKTVPALSYELYPPRSAASTESLLQTIEALAPTVPDYVSVTAAVDPQRRVQSMALLSHLIFETPLRPLAHVLCTGVTEMQLRELIHELLDLGVRGILALRGDRDPAVEPGPEELPFARHLVDLIRSVERGRAAQLCAGNVSIGVAAYPIKHPESTSVHQDLEVLLAKQRAGADFAITQLYPEADDYAAFVSRARRAGVELPIIPGIMPVTSLRRYLRICDLAGLEPDPLLAHELETADSDAERHRIGVRSAVHSARAALDSGAPGLHLYTFNQHEAALDVLEQLDLPRPTPSAGLAGLIPASQPADGRPIRIYEETAVTISNDAQPAAFPTATILGYPRIGPNRELKRALESHWAGRSDLEQLESSAAELRASTAERLEGLGLAQASAVPGSYALYDHVLDTLIAVGAVPTRFGDLRTETGTVDRSGEFVLARGDDARQPLEMTKWFDTNYHYLVPEIGAQTQFAAAPGRLLEQLAEASEQGRSLRPVLVGPVTFLALAKDDGTAAEPIEPLDRLEELLPIYGEILAALKAAGAEWVQIDEPALVADHSRLSQQDLRAAIERAAGYLGGLDERPQLLLTSPYGDAGELLGALTGSGAEAVHVDLVRGGLTDDQLGLFTSADAPVLVAGVVNGRNVWRTDLSAALERLEGFRDAGARVSVATSNSLIHVPHTLEAEPELDPEIRSWLAFADEKVREVAVLARGLAEGRGAVAAELQEADEARRTRAAAPGVRIDEVRGRTASLTEADSQRGTAEQRRAAQAERSFGSGRLPVLPTTTIGSFPQTGEVRRARADHRAGRIDDTAYDGFLREEISRVIALQDELGLDVLVHGEPERNDMVQYFAEHFDGFATTANGWVQSYGSRATRPSILWGDVSREGEGLRGEAFTVPWITWAQQQTDKPVKGMLTGPVTILAWSFVRDDQPLAETADQVALALRDEIADLEDAGIGIIQVDEPALRELLPLRRADRSAYLDWSVESFRRATSSVDDATQIHTHLCYSEFGEVIAGVDALNADVTSIEAARSRMEVLADVRAVGFERGLGPGVWDIHSPRVPSTDEIESLLTQALEHVSSELLWVNPDCGLKTRGYDETRTSLEHLVEATARVREGLAASQAASVETAEATAV</sequence>
<dbReference type="RefSeq" id="WP_006214150.1">
    <property type="nucleotide sequence ID" value="NZ_ANHZ02000005.1"/>
</dbReference>
<dbReference type="CDD" id="cd03311">
    <property type="entry name" value="CIMS_C_terminal_like"/>
    <property type="match status" value="1"/>
</dbReference>
<dbReference type="UniPathway" id="UPA00051">
    <property type="reaction ID" value="UER00082"/>
</dbReference>
<evidence type="ECO:0000256" key="8">
    <source>
        <dbReference type="ARBA" id="ARBA00022605"/>
    </source>
</evidence>
<evidence type="ECO:0000256" key="15">
    <source>
        <dbReference type="ARBA" id="ARBA00023002"/>
    </source>
</evidence>
<dbReference type="GO" id="GO:0009086">
    <property type="term" value="P:methionine biosynthetic process"/>
    <property type="evidence" value="ECO:0007669"/>
    <property type="project" value="UniProtKB-KW"/>
</dbReference>
<organism evidence="21 22">
    <name type="scientific">Kocuria palustris PEL</name>
    <dbReference type="NCBI Taxonomy" id="1236550"/>
    <lineage>
        <taxon>Bacteria</taxon>
        <taxon>Bacillati</taxon>
        <taxon>Actinomycetota</taxon>
        <taxon>Actinomycetes</taxon>
        <taxon>Micrococcales</taxon>
        <taxon>Micrococcaceae</taxon>
        <taxon>Kocuria</taxon>
    </lineage>
</organism>
<feature type="region of interest" description="Disordered" evidence="18">
    <location>
        <begin position="1"/>
        <end position="25"/>
    </location>
</feature>
<feature type="compositionally biased region" description="Polar residues" evidence="18">
    <location>
        <begin position="762"/>
        <end position="773"/>
    </location>
</feature>
<dbReference type="NCBIfam" id="NF003556">
    <property type="entry name" value="PRK05222.1"/>
    <property type="match status" value="1"/>
</dbReference>
<comment type="cofactor">
    <cofactor evidence="1">
        <name>Zn(2+)</name>
        <dbReference type="ChEBI" id="CHEBI:29105"/>
    </cofactor>
</comment>
<dbReference type="Pfam" id="PF02219">
    <property type="entry name" value="MTHFR"/>
    <property type="match status" value="1"/>
</dbReference>
<evidence type="ECO:0000256" key="7">
    <source>
        <dbReference type="ARBA" id="ARBA00022603"/>
    </source>
</evidence>
<dbReference type="Pfam" id="PF01717">
    <property type="entry name" value="Meth_synt_2"/>
    <property type="match status" value="1"/>
</dbReference>
<evidence type="ECO:0000256" key="13">
    <source>
        <dbReference type="ARBA" id="ARBA00022827"/>
    </source>
</evidence>
<dbReference type="CDD" id="cd00537">
    <property type="entry name" value="MTHFR"/>
    <property type="match status" value="1"/>
</dbReference>
<dbReference type="InterPro" id="IPR002629">
    <property type="entry name" value="Met_Synth_C/arc"/>
</dbReference>
<reference evidence="21 22" key="1">
    <citation type="journal article" date="2014" name="Genome Announc.">
        <title>Draft Genome Sequence of Kocuria palustris PEL.</title>
        <authorList>
            <person name="Sharma G."/>
            <person name="Khatri I."/>
            <person name="Subramanian S."/>
        </authorList>
    </citation>
    <scope>NUCLEOTIDE SEQUENCE [LARGE SCALE GENOMIC DNA]</scope>
    <source>
        <strain evidence="21 22">PEL</strain>
    </source>
</reference>
<dbReference type="CDD" id="cd03312">
    <property type="entry name" value="CIMS_N_terminal_like"/>
    <property type="match status" value="1"/>
</dbReference>
<comment type="function">
    <text evidence="3">Catalyzes the transfer of a methyl group from 5-methyltetrahydrofolate to homocysteine resulting in methionine formation.</text>
</comment>
<feature type="domain" description="Cobalamin-independent methionine synthase MetE N-terminal" evidence="20">
    <location>
        <begin position="354"/>
        <end position="672"/>
    </location>
</feature>
<dbReference type="Proteomes" id="UP000009877">
    <property type="component" value="Unassembled WGS sequence"/>
</dbReference>
<dbReference type="SUPFAM" id="SSF51726">
    <property type="entry name" value="UROD/MetE-like"/>
    <property type="match status" value="2"/>
</dbReference>
<name>M2XWM8_9MICC</name>
<dbReference type="GO" id="GO:0032259">
    <property type="term" value="P:methylation"/>
    <property type="evidence" value="ECO:0007669"/>
    <property type="project" value="UniProtKB-KW"/>
</dbReference>
<dbReference type="InterPro" id="IPR029041">
    <property type="entry name" value="FAD-linked_oxidoreductase-like"/>
</dbReference>
<evidence type="ECO:0000256" key="5">
    <source>
        <dbReference type="ARBA" id="ARBA00004777"/>
    </source>
</evidence>
<keyword evidence="22" id="KW-1185">Reference proteome</keyword>
<keyword evidence="16" id="KW-0486">Methionine biosynthesis</keyword>
<evidence type="ECO:0000256" key="14">
    <source>
        <dbReference type="ARBA" id="ARBA00022833"/>
    </source>
</evidence>
<keyword evidence="10" id="KW-0808">Transferase</keyword>
<evidence type="ECO:0000313" key="21">
    <source>
        <dbReference type="EMBL" id="EME37223.1"/>
    </source>
</evidence>
<evidence type="ECO:0000256" key="9">
    <source>
        <dbReference type="ARBA" id="ARBA00022630"/>
    </source>
</evidence>
<dbReference type="UniPathway" id="UPA00193"/>
<dbReference type="STRING" id="71999.KPaMU14_11445"/>
<dbReference type="PANTHER" id="PTHR30519">
    <property type="entry name" value="5-METHYLTETRAHYDROPTEROYLTRIGLUTAMATE--HOMOCYSTEINE METHYLTRANSFERASE"/>
    <property type="match status" value="1"/>
</dbReference>
<dbReference type="InterPro" id="IPR038071">
    <property type="entry name" value="UROD/MetE-like_sf"/>
</dbReference>
<keyword evidence="15 17" id="KW-0560">Oxidoreductase</keyword>
<comment type="similarity">
    <text evidence="6">Belongs to the vitamin-B12 independent methionine synthase family.</text>
</comment>
<keyword evidence="7 21" id="KW-0489">Methyltransferase</keyword>
<keyword evidence="14" id="KW-0862">Zinc</keyword>
<evidence type="ECO:0000259" key="19">
    <source>
        <dbReference type="Pfam" id="PF01717"/>
    </source>
</evidence>
<dbReference type="GO" id="GO:0003871">
    <property type="term" value="F:5-methyltetrahydropteroyltriglutamate-homocysteine S-methyltransferase activity"/>
    <property type="evidence" value="ECO:0007669"/>
    <property type="project" value="InterPro"/>
</dbReference>
<evidence type="ECO:0000256" key="10">
    <source>
        <dbReference type="ARBA" id="ARBA00022679"/>
    </source>
</evidence>
<evidence type="ECO:0000256" key="4">
    <source>
        <dbReference type="ARBA" id="ARBA00004681"/>
    </source>
</evidence>
<dbReference type="SUPFAM" id="SSF51730">
    <property type="entry name" value="FAD-linked oxidoreductase"/>
    <property type="match status" value="1"/>
</dbReference>
<proteinExistence type="inferred from homology"/>
<keyword evidence="13 17" id="KW-0274">FAD</keyword>
<dbReference type="InterPro" id="IPR013215">
    <property type="entry name" value="Cbl-indep_Met_Synth_N"/>
</dbReference>
<evidence type="ECO:0000256" key="3">
    <source>
        <dbReference type="ARBA" id="ARBA00002777"/>
    </source>
</evidence>
<evidence type="ECO:0000313" key="22">
    <source>
        <dbReference type="Proteomes" id="UP000009877"/>
    </source>
</evidence>
<dbReference type="InterPro" id="IPR003171">
    <property type="entry name" value="Mehydrof_redctse-like"/>
</dbReference>
<evidence type="ECO:0000256" key="17">
    <source>
        <dbReference type="RuleBase" id="RU003862"/>
    </source>
</evidence>
<evidence type="ECO:0000256" key="2">
    <source>
        <dbReference type="ARBA" id="ARBA00001974"/>
    </source>
</evidence>
<comment type="pathway">
    <text evidence="5 17">One-carbon metabolism; tetrahydrofolate interconversion.</text>
</comment>